<proteinExistence type="predicted"/>
<gene>
    <name evidence="2" type="ORF">Slin15195_G043740</name>
</gene>
<protein>
    <submittedName>
        <fullName evidence="2">Uncharacterized protein</fullName>
    </submittedName>
</protein>
<keyword evidence="3" id="KW-1185">Reference proteome</keyword>
<dbReference type="Proteomes" id="UP001056384">
    <property type="component" value="Chromosome 3"/>
</dbReference>
<organism evidence="2 3">
    <name type="scientific">Septoria linicola</name>
    <dbReference type="NCBI Taxonomy" id="215465"/>
    <lineage>
        <taxon>Eukaryota</taxon>
        <taxon>Fungi</taxon>
        <taxon>Dikarya</taxon>
        <taxon>Ascomycota</taxon>
        <taxon>Pezizomycotina</taxon>
        <taxon>Dothideomycetes</taxon>
        <taxon>Dothideomycetidae</taxon>
        <taxon>Mycosphaerellales</taxon>
        <taxon>Mycosphaerellaceae</taxon>
        <taxon>Septoria</taxon>
    </lineage>
</organism>
<evidence type="ECO:0000313" key="2">
    <source>
        <dbReference type="EMBL" id="USW51055.1"/>
    </source>
</evidence>
<accession>A0A9Q9AR70</accession>
<name>A0A9Q9AR70_9PEZI</name>
<dbReference type="EMBL" id="CP099420">
    <property type="protein sequence ID" value="USW51055.1"/>
    <property type="molecule type" value="Genomic_DNA"/>
</dbReference>
<feature type="transmembrane region" description="Helical" evidence="1">
    <location>
        <begin position="6"/>
        <end position="25"/>
    </location>
</feature>
<dbReference type="AlphaFoldDB" id="A0A9Q9AR70"/>
<keyword evidence="1" id="KW-1133">Transmembrane helix</keyword>
<evidence type="ECO:0000256" key="1">
    <source>
        <dbReference type="SAM" id="Phobius"/>
    </source>
</evidence>
<evidence type="ECO:0000313" key="3">
    <source>
        <dbReference type="Proteomes" id="UP001056384"/>
    </source>
</evidence>
<reference evidence="2" key="1">
    <citation type="submission" date="2022-06" db="EMBL/GenBank/DDBJ databases">
        <title>Complete genome sequences of two strains of the flax pathogen Septoria linicola.</title>
        <authorList>
            <person name="Lapalu N."/>
            <person name="Simon A."/>
            <person name="Demenou B."/>
            <person name="Paumier D."/>
            <person name="Guillot M.-P."/>
            <person name="Gout L."/>
            <person name="Valade R."/>
        </authorList>
    </citation>
    <scope>NUCLEOTIDE SEQUENCE</scope>
    <source>
        <strain evidence="2">SE15195</strain>
    </source>
</reference>
<keyword evidence="1" id="KW-0812">Transmembrane</keyword>
<sequence length="118" mass="13319">MHFSITLAITLASITWILFLTYLLVTTDLTLQRTQPPSTSVIVKCTIVLTTYLAIDGPFISAPLLFPPPNPYHLPNAQRQDWLTYQAFARKIEPTLYTSNARNLFSLFAASQLVYLGR</sequence>
<keyword evidence="1" id="KW-0472">Membrane</keyword>